<evidence type="ECO:0000256" key="1">
    <source>
        <dbReference type="SAM" id="Phobius"/>
    </source>
</evidence>
<keyword evidence="1" id="KW-1133">Transmembrane helix</keyword>
<dbReference type="RefSeq" id="WP_119052317.1">
    <property type="nucleotide sequence ID" value="NZ_CP032157.1"/>
</dbReference>
<feature type="signal peptide" evidence="2">
    <location>
        <begin position="1"/>
        <end position="21"/>
    </location>
</feature>
<dbReference type="OrthoDB" id="799395at2"/>
<keyword evidence="1" id="KW-0472">Membrane</keyword>
<evidence type="ECO:0000313" key="3">
    <source>
        <dbReference type="EMBL" id="AXY76440.1"/>
    </source>
</evidence>
<evidence type="ECO:0008006" key="5">
    <source>
        <dbReference type="Google" id="ProtNLM"/>
    </source>
</evidence>
<evidence type="ECO:0000256" key="2">
    <source>
        <dbReference type="SAM" id="SignalP"/>
    </source>
</evidence>
<accession>A0A3B7MTP9</accession>
<dbReference type="EMBL" id="CP032157">
    <property type="protein sequence ID" value="AXY76440.1"/>
    <property type="molecule type" value="Genomic_DNA"/>
</dbReference>
<keyword evidence="1" id="KW-0812">Transmembrane</keyword>
<name>A0A3B7MTP9_9BACT</name>
<proteinExistence type="predicted"/>
<organism evidence="3 4">
    <name type="scientific">Paraflavitalea soli</name>
    <dbReference type="NCBI Taxonomy" id="2315862"/>
    <lineage>
        <taxon>Bacteria</taxon>
        <taxon>Pseudomonadati</taxon>
        <taxon>Bacteroidota</taxon>
        <taxon>Chitinophagia</taxon>
        <taxon>Chitinophagales</taxon>
        <taxon>Chitinophagaceae</taxon>
        <taxon>Paraflavitalea</taxon>
    </lineage>
</organism>
<gene>
    <name evidence="3" type="ORF">D3H65_21645</name>
</gene>
<feature type="transmembrane region" description="Helical" evidence="1">
    <location>
        <begin position="88"/>
        <end position="107"/>
    </location>
</feature>
<keyword evidence="2" id="KW-0732">Signal</keyword>
<protein>
    <recommendedName>
        <fullName evidence="5">Seryl-tRNA synthetase</fullName>
    </recommendedName>
</protein>
<feature type="chain" id="PRO_5017817102" description="Seryl-tRNA synthetase" evidence="2">
    <location>
        <begin position="22"/>
        <end position="108"/>
    </location>
</feature>
<reference evidence="3 4" key="1">
    <citation type="submission" date="2018-09" db="EMBL/GenBank/DDBJ databases">
        <title>Genome sequencing of strain 6GH32-13.</title>
        <authorList>
            <person name="Weon H.-Y."/>
            <person name="Heo J."/>
            <person name="Kwon S.-W."/>
        </authorList>
    </citation>
    <scope>NUCLEOTIDE SEQUENCE [LARGE SCALE GENOMIC DNA]</scope>
    <source>
        <strain evidence="3 4">5GH32-13</strain>
    </source>
</reference>
<sequence>MKFRTLLFSIALLITAGNLYATSSANGLDKEKIARMTEAEKDARIAAMKSRVEEIRDMDRSTLSRSERKELRRELRDMNKEARAIGRGGVYISLTGILIIILILILVL</sequence>
<keyword evidence="4" id="KW-1185">Reference proteome</keyword>
<evidence type="ECO:0000313" key="4">
    <source>
        <dbReference type="Proteomes" id="UP000263900"/>
    </source>
</evidence>
<dbReference type="Proteomes" id="UP000263900">
    <property type="component" value="Chromosome"/>
</dbReference>
<dbReference type="AlphaFoldDB" id="A0A3B7MTP9"/>
<dbReference type="KEGG" id="pseg:D3H65_21645"/>